<evidence type="ECO:0000256" key="2">
    <source>
        <dbReference type="ARBA" id="ARBA00022490"/>
    </source>
</evidence>
<dbReference type="KEGG" id="nmy:CJ229_001755"/>
<dbReference type="SUPFAM" id="SSF116842">
    <property type="entry name" value="XseB-like"/>
    <property type="match status" value="1"/>
</dbReference>
<dbReference type="RefSeq" id="WP_068128354.1">
    <property type="nucleotide sequence ID" value="NZ_CP136964.1"/>
</dbReference>
<proteinExistence type="inferred from homology"/>
<comment type="subcellular location">
    <subcellularLocation>
        <location evidence="6">Cytoplasm</location>
    </subcellularLocation>
</comment>
<dbReference type="InterPro" id="IPR037004">
    <property type="entry name" value="Exonuc_VII_ssu_sf"/>
</dbReference>
<name>A0AAF0YMJ9_9STAP</name>
<comment type="subunit">
    <text evidence="6">Heterooligomer composed of large and small subunits.</text>
</comment>
<dbReference type="GO" id="GO:0006308">
    <property type="term" value="P:DNA catabolic process"/>
    <property type="evidence" value="ECO:0007669"/>
    <property type="project" value="UniProtKB-UniRule"/>
</dbReference>
<dbReference type="Gene3D" id="1.10.287.1040">
    <property type="entry name" value="Exonuclease VII, small subunit"/>
    <property type="match status" value="1"/>
</dbReference>
<dbReference type="Proteomes" id="UP000243626">
    <property type="component" value="Chromosome"/>
</dbReference>
<organism evidence="8 9">
    <name type="scientific">Nosocomiicoccus massiliensis</name>
    <dbReference type="NCBI Taxonomy" id="1232430"/>
    <lineage>
        <taxon>Bacteria</taxon>
        <taxon>Bacillati</taxon>
        <taxon>Bacillota</taxon>
        <taxon>Bacilli</taxon>
        <taxon>Bacillales</taxon>
        <taxon>Staphylococcaceae</taxon>
        <taxon>Nosocomiicoccus</taxon>
    </lineage>
</organism>
<dbReference type="GO" id="GO:0009318">
    <property type="term" value="C:exodeoxyribonuclease VII complex"/>
    <property type="evidence" value="ECO:0007669"/>
    <property type="project" value="UniProtKB-UniRule"/>
</dbReference>
<keyword evidence="7" id="KW-0175">Coiled coil</keyword>
<keyword evidence="3 6" id="KW-0540">Nuclease</keyword>
<feature type="coiled-coil region" evidence="7">
    <location>
        <begin position="8"/>
        <end position="66"/>
    </location>
</feature>
<keyword evidence="5 6" id="KW-0269">Exonuclease</keyword>
<keyword evidence="4 6" id="KW-0378">Hydrolase</keyword>
<dbReference type="AlphaFoldDB" id="A0AAF0YMJ9"/>
<dbReference type="Pfam" id="PF02609">
    <property type="entry name" value="Exonuc_VII_S"/>
    <property type="match status" value="1"/>
</dbReference>
<evidence type="ECO:0000256" key="3">
    <source>
        <dbReference type="ARBA" id="ARBA00022722"/>
    </source>
</evidence>
<dbReference type="GO" id="GO:0008855">
    <property type="term" value="F:exodeoxyribonuclease VII activity"/>
    <property type="evidence" value="ECO:0007669"/>
    <property type="project" value="UniProtKB-UniRule"/>
</dbReference>
<dbReference type="EMBL" id="CP136964">
    <property type="protein sequence ID" value="WOS96494.1"/>
    <property type="molecule type" value="Genomic_DNA"/>
</dbReference>
<dbReference type="EC" id="3.1.11.6" evidence="6"/>
<evidence type="ECO:0000256" key="5">
    <source>
        <dbReference type="ARBA" id="ARBA00022839"/>
    </source>
</evidence>
<comment type="function">
    <text evidence="6">Bidirectionally degrades single-stranded DNA into large acid-insoluble oligonucleotides, which are then degraded further into small acid-soluble oligonucleotides.</text>
</comment>
<dbReference type="NCBIfam" id="TIGR01280">
    <property type="entry name" value="xseB"/>
    <property type="match status" value="1"/>
</dbReference>
<evidence type="ECO:0000256" key="1">
    <source>
        <dbReference type="ARBA" id="ARBA00009998"/>
    </source>
</evidence>
<sequence length="69" mass="7965">MSESVKETQSFEEKMKTLESIIEQLDREDVQLEESLDLYKKGIELSKQCDEILKNAQLEVEALEGNTDD</sequence>
<evidence type="ECO:0000256" key="6">
    <source>
        <dbReference type="HAMAP-Rule" id="MF_00337"/>
    </source>
</evidence>
<dbReference type="PIRSF" id="PIRSF006488">
    <property type="entry name" value="Exonuc_VII_S"/>
    <property type="match status" value="1"/>
</dbReference>
<evidence type="ECO:0000256" key="7">
    <source>
        <dbReference type="SAM" id="Coils"/>
    </source>
</evidence>
<evidence type="ECO:0000313" key="8">
    <source>
        <dbReference type="EMBL" id="WOS96494.1"/>
    </source>
</evidence>
<reference evidence="9" key="1">
    <citation type="submission" date="2017-09" db="EMBL/GenBank/DDBJ databases">
        <title>Bacterial strain isolated from the female urinary microbiota.</title>
        <authorList>
            <person name="Thomas-White K."/>
            <person name="Kumar N."/>
            <person name="Forster S."/>
            <person name="Putonti C."/>
            <person name="Lawley T."/>
            <person name="Wolfe A.J."/>
        </authorList>
    </citation>
    <scope>NUCLEOTIDE SEQUENCE [LARGE SCALE GENOMIC DNA]</scope>
    <source>
        <strain evidence="9">UMB0959</strain>
    </source>
</reference>
<dbReference type="GO" id="GO:0005829">
    <property type="term" value="C:cytosol"/>
    <property type="evidence" value="ECO:0007669"/>
    <property type="project" value="TreeGrafter"/>
</dbReference>
<accession>A0AAF0YMJ9</accession>
<dbReference type="PANTHER" id="PTHR34137">
    <property type="entry name" value="EXODEOXYRIBONUCLEASE 7 SMALL SUBUNIT"/>
    <property type="match status" value="1"/>
</dbReference>
<keyword evidence="2 6" id="KW-0963">Cytoplasm</keyword>
<dbReference type="PANTHER" id="PTHR34137:SF1">
    <property type="entry name" value="EXODEOXYRIBONUCLEASE 7 SMALL SUBUNIT"/>
    <property type="match status" value="1"/>
</dbReference>
<gene>
    <name evidence="6 8" type="primary">xseB</name>
    <name evidence="8" type="ORF">CJ229_001755</name>
</gene>
<keyword evidence="9" id="KW-1185">Reference proteome</keyword>
<evidence type="ECO:0000256" key="4">
    <source>
        <dbReference type="ARBA" id="ARBA00022801"/>
    </source>
</evidence>
<dbReference type="InterPro" id="IPR003761">
    <property type="entry name" value="Exonuc_VII_S"/>
</dbReference>
<comment type="similarity">
    <text evidence="1 6">Belongs to the XseB family.</text>
</comment>
<comment type="catalytic activity">
    <reaction evidence="6">
        <text>Exonucleolytic cleavage in either 5'- to 3'- or 3'- to 5'-direction to yield nucleoside 5'-phosphates.</text>
        <dbReference type="EC" id="3.1.11.6"/>
    </reaction>
</comment>
<evidence type="ECO:0000313" key="9">
    <source>
        <dbReference type="Proteomes" id="UP000243626"/>
    </source>
</evidence>
<protein>
    <recommendedName>
        <fullName evidence="6">Exodeoxyribonuclease 7 small subunit</fullName>
        <ecNumber evidence="6">3.1.11.6</ecNumber>
    </recommendedName>
    <alternativeName>
        <fullName evidence="6">Exodeoxyribonuclease VII small subunit</fullName>
        <shortName evidence="6">Exonuclease VII small subunit</shortName>
    </alternativeName>
</protein>
<dbReference type="HAMAP" id="MF_00337">
    <property type="entry name" value="Exonuc_7_S"/>
    <property type="match status" value="1"/>
</dbReference>